<evidence type="ECO:0008006" key="4">
    <source>
        <dbReference type="Google" id="ProtNLM"/>
    </source>
</evidence>
<sequence>MIGLIINIIRMRCPRCRKAPLYTQPNPYNFRRLFEMHEQCPHCGQPYEIEPNFYYGAMYASYALAVALFVAVLVILTIIGHNEVEVLLPTYFISLVVLSPVLFRLSRSLWIHFFVKHDPELAEKK</sequence>
<comment type="caution">
    <text evidence="2">The sequence shown here is derived from an EMBL/GenBank/DDBJ whole genome shotgun (WGS) entry which is preliminary data.</text>
</comment>
<dbReference type="RefSeq" id="WP_124397499.1">
    <property type="nucleotide sequence ID" value="NZ_BHZE01000007.1"/>
</dbReference>
<accession>A0A401XK85</accession>
<evidence type="ECO:0000313" key="2">
    <source>
        <dbReference type="EMBL" id="GCD77436.1"/>
    </source>
</evidence>
<dbReference type="Pfam" id="PF06170">
    <property type="entry name" value="DUF983"/>
    <property type="match status" value="1"/>
</dbReference>
<reference evidence="2 3" key="1">
    <citation type="submission" date="2018-11" db="EMBL/GenBank/DDBJ databases">
        <title>Schleiferia aggregans sp. nov., a moderately thermophilic heterotrophic bacterium isolated from microbial mats at a terrestrial hot spring.</title>
        <authorList>
            <person name="Iino T."/>
            <person name="Ohkuma M."/>
            <person name="Haruta S."/>
        </authorList>
    </citation>
    <scope>NUCLEOTIDE SEQUENCE [LARGE SCALE GENOMIC DNA]</scope>
    <source>
        <strain evidence="2 3">LA</strain>
    </source>
</reference>
<keyword evidence="1" id="KW-0812">Transmembrane</keyword>
<dbReference type="OrthoDB" id="9790326at2"/>
<dbReference type="InterPro" id="IPR009325">
    <property type="entry name" value="DUF983"/>
</dbReference>
<name>A0A401XK85_9FLAO</name>
<dbReference type="EMBL" id="BHZE01000007">
    <property type="protein sequence ID" value="GCD77436.1"/>
    <property type="molecule type" value="Genomic_DNA"/>
</dbReference>
<keyword evidence="1" id="KW-1133">Transmembrane helix</keyword>
<keyword evidence="1" id="KW-0472">Membrane</keyword>
<feature type="transmembrane region" description="Helical" evidence="1">
    <location>
        <begin position="59"/>
        <end position="80"/>
    </location>
</feature>
<keyword evidence="3" id="KW-1185">Reference proteome</keyword>
<evidence type="ECO:0000256" key="1">
    <source>
        <dbReference type="SAM" id="Phobius"/>
    </source>
</evidence>
<gene>
    <name evidence="2" type="ORF">JCM31826_09180</name>
</gene>
<protein>
    <recommendedName>
        <fullName evidence="4">DUF983 domain-containing protein</fullName>
    </recommendedName>
</protein>
<organism evidence="2 3">
    <name type="scientific">Thermaurantimonas aggregans</name>
    <dbReference type="NCBI Taxonomy" id="2173829"/>
    <lineage>
        <taxon>Bacteria</taxon>
        <taxon>Pseudomonadati</taxon>
        <taxon>Bacteroidota</taxon>
        <taxon>Flavobacteriia</taxon>
        <taxon>Flavobacteriales</taxon>
        <taxon>Schleiferiaceae</taxon>
        <taxon>Thermaurantimonas</taxon>
    </lineage>
</organism>
<dbReference type="AlphaFoldDB" id="A0A401XK85"/>
<dbReference type="Proteomes" id="UP000286715">
    <property type="component" value="Unassembled WGS sequence"/>
</dbReference>
<feature type="transmembrane region" description="Helical" evidence="1">
    <location>
        <begin position="86"/>
        <end position="103"/>
    </location>
</feature>
<proteinExistence type="predicted"/>
<evidence type="ECO:0000313" key="3">
    <source>
        <dbReference type="Proteomes" id="UP000286715"/>
    </source>
</evidence>